<dbReference type="PIRSF" id="PIRSF015596">
    <property type="entry name" value="5_alpha-SR2"/>
    <property type="match status" value="1"/>
</dbReference>
<feature type="transmembrane region" description="Helical" evidence="17">
    <location>
        <begin position="103"/>
        <end position="129"/>
    </location>
</feature>
<keyword evidence="5" id="KW-0256">Endoplasmic reticulum</keyword>
<evidence type="ECO:0000256" key="15">
    <source>
        <dbReference type="ARBA" id="ARBA00042579"/>
    </source>
</evidence>
<dbReference type="PANTHER" id="PTHR10556">
    <property type="entry name" value="3-OXO-5-ALPHA-STEROID 4-DEHYDROGENASE"/>
    <property type="match status" value="1"/>
</dbReference>
<proteinExistence type="predicted"/>
<evidence type="ECO:0000256" key="13">
    <source>
        <dbReference type="ARBA" id="ARBA00039428"/>
    </source>
</evidence>
<dbReference type="GO" id="GO:0006694">
    <property type="term" value="P:steroid biosynthetic process"/>
    <property type="evidence" value="ECO:0007669"/>
    <property type="project" value="TreeGrafter"/>
</dbReference>
<dbReference type="GO" id="GO:0016020">
    <property type="term" value="C:membrane"/>
    <property type="evidence" value="ECO:0007669"/>
    <property type="project" value="InterPro"/>
</dbReference>
<evidence type="ECO:0000313" key="19">
    <source>
        <dbReference type="EMBL" id="QHX42474.1"/>
    </source>
</evidence>
<evidence type="ECO:0000313" key="20">
    <source>
        <dbReference type="Proteomes" id="UP000464374"/>
    </source>
</evidence>
<sequence length="255" mass="29615">MLYSVYCTVEITMLALGLMCFIALYFIPAGYGKLINKKWGFSFNNKAAWMLMECPTLIVMISLLSILDYAHKPVRIVLVSFFLAHYIQRTLIFPMLLKGNSKMPLSIVSMGMLFNMVNAFLIGLWIFYFSPAEMYSVRWFADPRFILGAILFCAGMFINIQSDSYIRSLRLNGDSKHYYPCKGMYRYVTSANYFGELVEWLGFAVLTWSSAGFLFLFWTACNLVPRSHALYKKYAQDFPDEFARYKPKRIIPFVY</sequence>
<dbReference type="KEGG" id="trz:GWP43_02315"/>
<feature type="transmembrane region" description="Helical" evidence="17">
    <location>
        <begin position="76"/>
        <end position="97"/>
    </location>
</feature>
<dbReference type="InterPro" id="IPR016636">
    <property type="entry name" value="3-oxo-5-alpha-steroid_4-DH"/>
</dbReference>
<evidence type="ECO:0000256" key="17">
    <source>
        <dbReference type="SAM" id="Phobius"/>
    </source>
</evidence>
<comment type="subcellular location">
    <subcellularLocation>
        <location evidence="1">Endoplasmic reticulum membrane</location>
        <topology evidence="1">Multi-pass membrane protein</topology>
    </subcellularLocation>
    <subcellularLocation>
        <location evidence="2">Microsome membrane</location>
    </subcellularLocation>
</comment>
<evidence type="ECO:0000256" key="12">
    <source>
        <dbReference type="ARBA" id="ARBA00037789"/>
    </source>
</evidence>
<evidence type="ECO:0000256" key="1">
    <source>
        <dbReference type="ARBA" id="ARBA00004477"/>
    </source>
</evidence>
<keyword evidence="9" id="KW-0560">Oxidoreductase</keyword>
<dbReference type="PROSITE" id="PS50244">
    <property type="entry name" value="S5A_REDUCTASE"/>
    <property type="match status" value="1"/>
</dbReference>
<feature type="transmembrane region" description="Helical" evidence="17">
    <location>
        <begin position="47"/>
        <end position="69"/>
    </location>
</feature>
<dbReference type="EMBL" id="CP048020">
    <property type="protein sequence ID" value="QHX42474.1"/>
    <property type="molecule type" value="Genomic_DNA"/>
</dbReference>
<name>A0A6P1XYZ0_9SPIR</name>
<accession>A0A6P1XYZ0</accession>
<evidence type="ECO:0000256" key="3">
    <source>
        <dbReference type="ARBA" id="ARBA00022692"/>
    </source>
</evidence>
<feature type="domain" description="3-oxo-5-alpha-steroid 4-dehydrogenase C-terminal" evidence="18">
    <location>
        <begin position="102"/>
        <end position="255"/>
    </location>
</feature>
<dbReference type="AlphaFoldDB" id="A0A6P1XYZ0"/>
<keyword evidence="7" id="KW-0521">NADP</keyword>
<dbReference type="GO" id="GO:0003865">
    <property type="term" value="F:3-oxo-5-alpha-steroid 4-dehydrogenase activity"/>
    <property type="evidence" value="ECO:0007669"/>
    <property type="project" value="InterPro"/>
</dbReference>
<keyword evidence="10" id="KW-0443">Lipid metabolism</keyword>
<dbReference type="Pfam" id="PF02544">
    <property type="entry name" value="Steroid_dh"/>
    <property type="match status" value="1"/>
</dbReference>
<feature type="transmembrane region" description="Helical" evidence="17">
    <location>
        <begin position="7"/>
        <end position="27"/>
    </location>
</feature>
<keyword evidence="3 17" id="KW-0812">Transmembrane</keyword>
<dbReference type="FunFam" id="1.20.120.1630:FF:000014">
    <property type="entry name" value="Steroid 5-alpha reductase, putative"/>
    <property type="match status" value="1"/>
</dbReference>
<feature type="transmembrane region" description="Helical" evidence="17">
    <location>
        <begin position="200"/>
        <end position="224"/>
    </location>
</feature>
<evidence type="ECO:0000256" key="11">
    <source>
        <dbReference type="ARBA" id="ARBA00023136"/>
    </source>
</evidence>
<evidence type="ECO:0000256" key="2">
    <source>
        <dbReference type="ARBA" id="ARBA00004524"/>
    </source>
</evidence>
<dbReference type="InterPro" id="IPR039357">
    <property type="entry name" value="SRD5A/TECR"/>
</dbReference>
<keyword evidence="11 17" id="KW-0472">Membrane</keyword>
<evidence type="ECO:0000259" key="18">
    <source>
        <dbReference type="Pfam" id="PF02544"/>
    </source>
</evidence>
<evidence type="ECO:0000256" key="5">
    <source>
        <dbReference type="ARBA" id="ARBA00022824"/>
    </source>
</evidence>
<dbReference type="RefSeq" id="WP_162662387.1">
    <property type="nucleotide sequence ID" value="NZ_CP048020.1"/>
</dbReference>
<comment type="function">
    <text evidence="12">Converts testosterone into 5-alpha-dihydrotestosterone and progesterone or corticosterone into their corresponding 5-alpha-3-oxosteroids. It plays a central role in sexual differentiation and androgen physiology.</text>
</comment>
<keyword evidence="8 17" id="KW-1133">Transmembrane helix</keyword>
<evidence type="ECO:0000256" key="14">
    <source>
        <dbReference type="ARBA" id="ARBA00041664"/>
    </source>
</evidence>
<protein>
    <recommendedName>
        <fullName evidence="13">3-oxo-5-alpha-steroid 4-dehydrogenase 1</fullName>
    </recommendedName>
    <alternativeName>
        <fullName evidence="14">SR type 1</fullName>
    </alternativeName>
    <alternativeName>
        <fullName evidence="15">Steroid 5-alpha-reductase 1</fullName>
    </alternativeName>
</protein>
<comment type="catalytic activity">
    <reaction evidence="16">
        <text>androst-4-ene-3,17-dione + NADPH + H(+) = 5alpha-androstan-3,17-dione + NADP(+)</text>
        <dbReference type="Rhea" id="RHEA:50816"/>
        <dbReference type="ChEBI" id="CHEBI:15378"/>
        <dbReference type="ChEBI" id="CHEBI:15994"/>
        <dbReference type="ChEBI" id="CHEBI:16422"/>
        <dbReference type="ChEBI" id="CHEBI:57783"/>
        <dbReference type="ChEBI" id="CHEBI:58349"/>
    </reaction>
    <physiologicalReaction direction="left-to-right" evidence="16">
        <dbReference type="Rhea" id="RHEA:50817"/>
    </physiologicalReaction>
</comment>
<dbReference type="Gene3D" id="1.20.120.1630">
    <property type="match status" value="1"/>
</dbReference>
<keyword evidence="6" id="KW-0492">Microsome</keyword>
<evidence type="ECO:0000256" key="10">
    <source>
        <dbReference type="ARBA" id="ARBA00023098"/>
    </source>
</evidence>
<evidence type="ECO:0000256" key="4">
    <source>
        <dbReference type="ARBA" id="ARBA00022782"/>
    </source>
</evidence>
<dbReference type="InterPro" id="IPR001104">
    <property type="entry name" value="3-oxo-5_a-steroid_4-DH_C"/>
</dbReference>
<dbReference type="Proteomes" id="UP000464374">
    <property type="component" value="Chromosome"/>
</dbReference>
<keyword evidence="4" id="KW-0221">Differentiation</keyword>
<feature type="transmembrane region" description="Helical" evidence="17">
    <location>
        <begin position="141"/>
        <end position="160"/>
    </location>
</feature>
<dbReference type="PANTHER" id="PTHR10556:SF57">
    <property type="entry name" value="3-OXO-5-ALPHA-STEROID 4-DEHYDROGENASE 1"/>
    <property type="match status" value="1"/>
</dbReference>
<evidence type="ECO:0000256" key="7">
    <source>
        <dbReference type="ARBA" id="ARBA00022857"/>
    </source>
</evidence>
<evidence type="ECO:0000256" key="9">
    <source>
        <dbReference type="ARBA" id="ARBA00023002"/>
    </source>
</evidence>
<evidence type="ECO:0000256" key="6">
    <source>
        <dbReference type="ARBA" id="ARBA00022848"/>
    </source>
</evidence>
<evidence type="ECO:0000256" key="16">
    <source>
        <dbReference type="ARBA" id="ARBA00049166"/>
    </source>
</evidence>
<dbReference type="GO" id="GO:0030154">
    <property type="term" value="P:cell differentiation"/>
    <property type="evidence" value="ECO:0007669"/>
    <property type="project" value="UniProtKB-KW"/>
</dbReference>
<evidence type="ECO:0000256" key="8">
    <source>
        <dbReference type="ARBA" id="ARBA00022989"/>
    </source>
</evidence>
<reference evidence="19 20" key="1">
    <citation type="submission" date="2020-01" db="EMBL/GenBank/DDBJ databases">
        <title>Complete genome sequence of a human oral phylogroup 1 Treponema sp. strain ATCC 700766, originally isolated from periodontitis dental plaque.</title>
        <authorList>
            <person name="Chan Y."/>
            <person name="Huo Y.-B."/>
            <person name="Yu X.-L."/>
            <person name="Zeng H."/>
            <person name="Leung W.-K."/>
            <person name="Watt R.M."/>
        </authorList>
    </citation>
    <scope>NUCLEOTIDE SEQUENCE [LARGE SCALE GENOMIC DNA]</scope>
    <source>
        <strain evidence="19 20">OMZ 804</strain>
    </source>
</reference>
<organism evidence="19 20">
    <name type="scientific">Treponema vincentii</name>
    <dbReference type="NCBI Taxonomy" id="69710"/>
    <lineage>
        <taxon>Bacteria</taxon>
        <taxon>Pseudomonadati</taxon>
        <taxon>Spirochaetota</taxon>
        <taxon>Spirochaetia</taxon>
        <taxon>Spirochaetales</taxon>
        <taxon>Treponemataceae</taxon>
        <taxon>Treponema</taxon>
    </lineage>
</organism>
<gene>
    <name evidence="19" type="ORF">GWP43_02315</name>
</gene>